<evidence type="ECO:0000313" key="4">
    <source>
        <dbReference type="Proteomes" id="UP000008312"/>
    </source>
</evidence>
<dbReference type="InParanoid" id="D8LWY1"/>
<dbReference type="CDD" id="cd00755">
    <property type="entry name" value="YgdL_like"/>
    <property type="match status" value="1"/>
</dbReference>
<evidence type="ECO:0000256" key="1">
    <source>
        <dbReference type="SAM" id="MobiDB-lite"/>
    </source>
</evidence>
<dbReference type="GO" id="GO:0008641">
    <property type="term" value="F:ubiquitin-like modifier activating enzyme activity"/>
    <property type="evidence" value="ECO:0007669"/>
    <property type="project" value="InterPro"/>
</dbReference>
<evidence type="ECO:0000259" key="2">
    <source>
        <dbReference type="Pfam" id="PF00899"/>
    </source>
</evidence>
<dbReference type="GO" id="GO:0061503">
    <property type="term" value="F:tRNA threonylcarbamoyladenosine dehydratase"/>
    <property type="evidence" value="ECO:0007669"/>
    <property type="project" value="TreeGrafter"/>
</dbReference>
<dbReference type="InterPro" id="IPR000594">
    <property type="entry name" value="ThiF_NAD_FAD-bd"/>
</dbReference>
<gene>
    <name evidence="3" type="ORF">GSBLH_T00001047001</name>
</gene>
<dbReference type="PANTHER" id="PTHR43267:SF2">
    <property type="entry name" value="TRNA THREONYLCARBAMOYLADENOSINE DEHYDRATASE 1-RELATED"/>
    <property type="match status" value="1"/>
</dbReference>
<dbReference type="GeneID" id="24918326"/>
<accession>D8LWY1</accession>
<organism evidence="3">
    <name type="scientific">Blastocystis hominis</name>
    <dbReference type="NCBI Taxonomy" id="12968"/>
    <lineage>
        <taxon>Eukaryota</taxon>
        <taxon>Sar</taxon>
        <taxon>Stramenopiles</taxon>
        <taxon>Bigyra</taxon>
        <taxon>Opalozoa</taxon>
        <taxon>Opalinata</taxon>
        <taxon>Blastocystidae</taxon>
        <taxon>Blastocystis</taxon>
    </lineage>
</organism>
<dbReference type="RefSeq" id="XP_012894824.1">
    <property type="nucleotide sequence ID" value="XM_013039370.1"/>
</dbReference>
<dbReference type="Pfam" id="PF00899">
    <property type="entry name" value="ThiF"/>
    <property type="match status" value="1"/>
</dbReference>
<dbReference type="GO" id="GO:0061504">
    <property type="term" value="P:cyclic threonylcarbamoyladenosine biosynthetic process"/>
    <property type="evidence" value="ECO:0007669"/>
    <property type="project" value="TreeGrafter"/>
</dbReference>
<sequence>MLPSSKLTKTSKDETSVPLEQAETSFSDVTGNSEDRMHRQQFARNIAFFGEEGQRQIENAHIAIVGLGGVGSHAAHMLARSGVGNFSFFDFDVVTVSSLNRHSVAVRKDIGKPKVEVMRDHILEFNPMVNITVQRVLVSKDNLPSLIDSSCDFVVDCIDDYSSKADLLEYCIRNNIKVISSMGSGCRSNPTSLLFTNITDVKYDPLAAKIRHTLKKRGIDFDSSEFSNQTTETDSMKATIVNTSSGVFIPCVSSYEKPVVSIMSYEESKQEKTQENDMMIEAARQSNSEEPKVAEAIAAPSSSTMRYRTIPVYGEVFESWVTAVGCVPAAFGNAICSYILHSLSHKSFLASSVVPLSQDVLLKLCNTLQTKEKKLYGNTALPIDRFDVMFLVQSIFHQRSILSGKSIAGSRLELTRWDTSKPPTLDNVVLLTAEECRKHESTPFAEIDPAIKSRVQSVIDRFATPELRDQCYFCVVCIIKEAIHIRIVLIRSSLVRAMNRSCSPEREFVCFQEYSRFRDNTEPYRYTPRSRDCTALAPSHSSRSPFCIVCFSSRAPL</sequence>
<dbReference type="Proteomes" id="UP000008312">
    <property type="component" value="Unassembled WGS sequence"/>
</dbReference>
<dbReference type="SUPFAM" id="SSF69572">
    <property type="entry name" value="Activating enzymes of the ubiquitin-like proteins"/>
    <property type="match status" value="1"/>
</dbReference>
<name>D8LWY1_BLAHO</name>
<reference evidence="3" key="1">
    <citation type="submission" date="2010-02" db="EMBL/GenBank/DDBJ databases">
        <title>Sequencing and annotation of the Blastocystis hominis genome.</title>
        <authorList>
            <person name="Wincker P."/>
        </authorList>
    </citation>
    <scope>NUCLEOTIDE SEQUENCE</scope>
    <source>
        <strain evidence="3">Singapore isolate B</strain>
    </source>
</reference>
<feature type="domain" description="THIF-type NAD/FAD binding fold" evidence="2">
    <location>
        <begin position="43"/>
        <end position="346"/>
    </location>
</feature>
<keyword evidence="4" id="KW-1185">Reference proteome</keyword>
<dbReference type="PANTHER" id="PTHR43267">
    <property type="entry name" value="TRNA THREONYLCARBAMOYLADENOSINE DEHYDRATASE"/>
    <property type="match status" value="1"/>
</dbReference>
<dbReference type="Gene3D" id="3.40.50.720">
    <property type="entry name" value="NAD(P)-binding Rossmann-like Domain"/>
    <property type="match status" value="1"/>
</dbReference>
<dbReference type="AlphaFoldDB" id="D8LWY1"/>
<dbReference type="InterPro" id="IPR035985">
    <property type="entry name" value="Ubiquitin-activating_enz"/>
</dbReference>
<dbReference type="OrthoDB" id="10265862at2759"/>
<dbReference type="OMA" id="GSWVVTM"/>
<feature type="region of interest" description="Disordered" evidence="1">
    <location>
        <begin position="1"/>
        <end position="32"/>
    </location>
</feature>
<evidence type="ECO:0000313" key="3">
    <source>
        <dbReference type="EMBL" id="CBK20776.2"/>
    </source>
</evidence>
<dbReference type="EMBL" id="FN668639">
    <property type="protein sequence ID" value="CBK20776.2"/>
    <property type="molecule type" value="Genomic_DNA"/>
</dbReference>
<proteinExistence type="predicted"/>
<dbReference type="InterPro" id="IPR045886">
    <property type="entry name" value="ThiF/MoeB/HesA"/>
</dbReference>
<protein>
    <recommendedName>
        <fullName evidence="2">THIF-type NAD/FAD binding fold domain-containing protein</fullName>
    </recommendedName>
</protein>
<feature type="compositionally biased region" description="Polar residues" evidence="1">
    <location>
        <begin position="22"/>
        <end position="32"/>
    </location>
</feature>